<keyword evidence="1" id="KW-1133">Transmembrane helix</keyword>
<dbReference type="EMBL" id="BAABHQ010000002">
    <property type="protein sequence ID" value="GAA4863640.1"/>
    <property type="molecule type" value="Genomic_DNA"/>
</dbReference>
<feature type="transmembrane region" description="Helical" evidence="1">
    <location>
        <begin position="212"/>
        <end position="233"/>
    </location>
</feature>
<feature type="transmembrane region" description="Helical" evidence="1">
    <location>
        <begin position="245"/>
        <end position="265"/>
    </location>
</feature>
<dbReference type="PANTHER" id="PTHR41282:SF1">
    <property type="entry name" value="CONSERVED TRANSMEMBRANE PROTEIN-RELATED"/>
    <property type="match status" value="1"/>
</dbReference>
<protein>
    <submittedName>
        <fullName evidence="2">Bax inhibitor-1/YccA family protein</fullName>
    </submittedName>
</protein>
<dbReference type="Proteomes" id="UP001500457">
    <property type="component" value="Unassembled WGS sequence"/>
</dbReference>
<feature type="transmembrane region" description="Helical" evidence="1">
    <location>
        <begin position="111"/>
        <end position="131"/>
    </location>
</feature>
<evidence type="ECO:0000313" key="3">
    <source>
        <dbReference type="Proteomes" id="UP001500457"/>
    </source>
</evidence>
<dbReference type="RefSeq" id="WP_274229541.1">
    <property type="nucleotide sequence ID" value="NZ_BAABHQ010000002.1"/>
</dbReference>
<comment type="caution">
    <text evidence="2">The sequence shown here is derived from an EMBL/GenBank/DDBJ whole genome shotgun (WGS) entry which is preliminary data.</text>
</comment>
<dbReference type="Pfam" id="PF12811">
    <property type="entry name" value="BaxI_1"/>
    <property type="match status" value="1"/>
</dbReference>
<accession>A0ABP9E1Z4</accession>
<reference evidence="3" key="1">
    <citation type="journal article" date="2019" name="Int. J. Syst. Evol. Microbiol.">
        <title>The Global Catalogue of Microorganisms (GCM) 10K type strain sequencing project: providing services to taxonomists for standard genome sequencing and annotation.</title>
        <authorList>
            <consortium name="The Broad Institute Genomics Platform"/>
            <consortium name="The Broad Institute Genome Sequencing Center for Infectious Disease"/>
            <person name="Wu L."/>
            <person name="Ma J."/>
        </authorList>
    </citation>
    <scope>NUCLEOTIDE SEQUENCE [LARGE SCALE GENOMIC DNA]</scope>
    <source>
        <strain evidence="3">JCM 17983</strain>
    </source>
</reference>
<evidence type="ECO:0000256" key="1">
    <source>
        <dbReference type="SAM" id="Phobius"/>
    </source>
</evidence>
<gene>
    <name evidence="2" type="ORF">GCM10023203_09190</name>
</gene>
<organism evidence="2 3">
    <name type="scientific">Actinomycetospora straminea</name>
    <dbReference type="NCBI Taxonomy" id="663607"/>
    <lineage>
        <taxon>Bacteria</taxon>
        <taxon>Bacillati</taxon>
        <taxon>Actinomycetota</taxon>
        <taxon>Actinomycetes</taxon>
        <taxon>Pseudonocardiales</taxon>
        <taxon>Pseudonocardiaceae</taxon>
        <taxon>Actinomycetospora</taxon>
    </lineage>
</organism>
<feature type="transmembrane region" description="Helical" evidence="1">
    <location>
        <begin position="176"/>
        <end position="200"/>
    </location>
</feature>
<dbReference type="PIRSF" id="PIRSF009160">
    <property type="entry name" value="UCP009160"/>
    <property type="match status" value="1"/>
</dbReference>
<dbReference type="PANTHER" id="PTHR41282">
    <property type="entry name" value="CONSERVED TRANSMEMBRANE PROTEIN-RELATED"/>
    <property type="match status" value="1"/>
</dbReference>
<keyword evidence="1" id="KW-0472">Membrane</keyword>
<sequence>MRTSSNPAFRNLPTSPGGYARFGPAGGAPAGMAGAGGMFGGGGSPMPTAAADDRPLTVDDVVQKTAINVVLALAVGVATAWSGLYVLGLLGFVVGLVLALVIIFKQSTNKFLVLGYSAAEGMALGAITGVFQSIATSPGGTSYAGIGVQAILGTLGIFIGMLVVYKTGAIRVTPRLTKMVIGAAIGVVVLMLANLVAGFFVPGGMGLRDGGALAIIFSLVCIAIGAFMLMLDFDQADQAVKAGVPARFAWYLAFGFMTTLVWLYIEILRLLSYFRE</sequence>
<feature type="transmembrane region" description="Helical" evidence="1">
    <location>
        <begin position="143"/>
        <end position="164"/>
    </location>
</feature>
<keyword evidence="3" id="KW-1185">Reference proteome</keyword>
<dbReference type="InterPro" id="IPR010539">
    <property type="entry name" value="BaxI_1-like"/>
</dbReference>
<evidence type="ECO:0000313" key="2">
    <source>
        <dbReference type="EMBL" id="GAA4863640.1"/>
    </source>
</evidence>
<feature type="transmembrane region" description="Helical" evidence="1">
    <location>
        <begin position="83"/>
        <end position="104"/>
    </location>
</feature>
<keyword evidence="1" id="KW-0812">Transmembrane</keyword>
<proteinExistence type="predicted"/>
<name>A0ABP9E1Z4_9PSEU</name>